<gene>
    <name evidence="1" type="ORF">LNV07_03160</name>
</gene>
<evidence type="ECO:0000313" key="1">
    <source>
        <dbReference type="EMBL" id="MCV2367093.1"/>
    </source>
</evidence>
<dbReference type="Proteomes" id="UP001209701">
    <property type="component" value="Unassembled WGS sequence"/>
</dbReference>
<comment type="caution">
    <text evidence="1">The sequence shown here is derived from an EMBL/GenBank/DDBJ whole genome shotgun (WGS) entry which is preliminary data.</text>
</comment>
<keyword evidence="2" id="KW-1185">Reference proteome</keyword>
<name>A0ABT2Y9X3_9BURK</name>
<reference evidence="1 2" key="1">
    <citation type="submission" date="2021-11" db="EMBL/GenBank/DDBJ databases">
        <authorList>
            <person name="Liang Q."/>
            <person name="Mou H."/>
            <person name="Liu Z."/>
        </authorList>
    </citation>
    <scope>NUCLEOTIDE SEQUENCE [LARGE SCALE GENOMIC DNA]</scope>
    <source>
        <strain evidence="1 2">CHU3</strain>
    </source>
</reference>
<dbReference type="EMBL" id="JAJIRN010000001">
    <property type="protein sequence ID" value="MCV2367093.1"/>
    <property type="molecule type" value="Genomic_DNA"/>
</dbReference>
<proteinExistence type="predicted"/>
<sequence>MPLGLIRPIALVFRRENHAAKYERDEAPEMGRANDGLGDEGHLSMRIAGKEVDKADVAKIVAEQYSESRKSELLLP</sequence>
<evidence type="ECO:0000313" key="2">
    <source>
        <dbReference type="Proteomes" id="UP001209701"/>
    </source>
</evidence>
<accession>A0ABT2Y9X3</accession>
<protein>
    <submittedName>
        <fullName evidence="1">Uncharacterized protein</fullName>
    </submittedName>
</protein>
<dbReference type="RefSeq" id="WP_263569694.1">
    <property type="nucleotide sequence ID" value="NZ_JAJIRN010000001.1"/>
</dbReference>
<organism evidence="1 2">
    <name type="scientific">Roseateles oligotrophus</name>
    <dbReference type="NCBI Taxonomy" id="1769250"/>
    <lineage>
        <taxon>Bacteria</taxon>
        <taxon>Pseudomonadati</taxon>
        <taxon>Pseudomonadota</taxon>
        <taxon>Betaproteobacteria</taxon>
        <taxon>Burkholderiales</taxon>
        <taxon>Sphaerotilaceae</taxon>
        <taxon>Roseateles</taxon>
    </lineage>
</organism>